<name>A0A4U0V2B5_9PEZI</name>
<evidence type="ECO:0000256" key="8">
    <source>
        <dbReference type="ARBA" id="ARBA00048679"/>
    </source>
</evidence>
<evidence type="ECO:0000256" key="6">
    <source>
        <dbReference type="ARBA" id="ARBA00022840"/>
    </source>
</evidence>
<dbReference type="Gene3D" id="1.10.510.10">
    <property type="entry name" value="Transferase(Phosphotransferase) domain 1"/>
    <property type="match status" value="1"/>
</dbReference>
<evidence type="ECO:0000256" key="1">
    <source>
        <dbReference type="ARBA" id="ARBA00012513"/>
    </source>
</evidence>
<evidence type="ECO:0000313" key="12">
    <source>
        <dbReference type="Proteomes" id="UP000310066"/>
    </source>
</evidence>
<reference evidence="11 12" key="1">
    <citation type="submission" date="2017-03" db="EMBL/GenBank/DDBJ databases">
        <title>Genomes of endolithic fungi from Antarctica.</title>
        <authorList>
            <person name="Coleine C."/>
            <person name="Masonjones S."/>
            <person name="Stajich J.E."/>
        </authorList>
    </citation>
    <scope>NUCLEOTIDE SEQUENCE [LARGE SCALE GENOMIC DNA]</scope>
    <source>
        <strain evidence="11 12">CCFEE 5311</strain>
    </source>
</reference>
<keyword evidence="3" id="KW-0808">Transferase</keyword>
<gene>
    <name evidence="11" type="ORF">B0A54_08283</name>
</gene>
<dbReference type="SUPFAM" id="SSF56112">
    <property type="entry name" value="Protein kinase-like (PK-like)"/>
    <property type="match status" value="1"/>
</dbReference>
<keyword evidence="4" id="KW-0547">Nucleotide-binding</keyword>
<dbReference type="PANTHER" id="PTHR24419">
    <property type="entry name" value="INTERLEUKIN-1 RECEPTOR-ASSOCIATED KINASE"/>
    <property type="match status" value="1"/>
</dbReference>
<dbReference type="GO" id="GO:0072354">
    <property type="term" value="F:histone H3T3 kinase activity"/>
    <property type="evidence" value="ECO:0007669"/>
    <property type="project" value="TreeGrafter"/>
</dbReference>
<feature type="domain" description="Serine/threonine-protein kinase haspin C-terminal" evidence="10">
    <location>
        <begin position="519"/>
        <end position="636"/>
    </location>
</feature>
<keyword evidence="5" id="KW-0418">Kinase</keyword>
<proteinExistence type="predicted"/>
<comment type="caution">
    <text evidence="11">The sequence shown here is derived from an EMBL/GenBank/DDBJ whole genome shotgun (WGS) entry which is preliminary data.</text>
</comment>
<dbReference type="Pfam" id="PF12330">
    <property type="entry name" value="Haspin_kinase"/>
    <property type="match status" value="1"/>
</dbReference>
<dbReference type="EC" id="2.7.11.1" evidence="1"/>
<dbReference type="EMBL" id="NAJP01000026">
    <property type="protein sequence ID" value="TKA41856.1"/>
    <property type="molecule type" value="Genomic_DNA"/>
</dbReference>
<evidence type="ECO:0000256" key="7">
    <source>
        <dbReference type="ARBA" id="ARBA00047899"/>
    </source>
</evidence>
<dbReference type="PANTHER" id="PTHR24419:SF18">
    <property type="entry name" value="SERINE_THREONINE-PROTEIN KINASE HASPIN"/>
    <property type="match status" value="1"/>
</dbReference>
<dbReference type="GO" id="GO:0005737">
    <property type="term" value="C:cytoplasm"/>
    <property type="evidence" value="ECO:0007669"/>
    <property type="project" value="TreeGrafter"/>
</dbReference>
<comment type="catalytic activity">
    <reaction evidence="8">
        <text>L-seryl-[protein] + ATP = O-phospho-L-seryl-[protein] + ADP + H(+)</text>
        <dbReference type="Rhea" id="RHEA:17989"/>
        <dbReference type="Rhea" id="RHEA-COMP:9863"/>
        <dbReference type="Rhea" id="RHEA-COMP:11604"/>
        <dbReference type="ChEBI" id="CHEBI:15378"/>
        <dbReference type="ChEBI" id="CHEBI:29999"/>
        <dbReference type="ChEBI" id="CHEBI:30616"/>
        <dbReference type="ChEBI" id="CHEBI:83421"/>
        <dbReference type="ChEBI" id="CHEBI:456216"/>
        <dbReference type="EC" id="2.7.11.1"/>
    </reaction>
</comment>
<dbReference type="Gene3D" id="3.30.200.20">
    <property type="entry name" value="Phosphorylase Kinase, domain 1"/>
    <property type="match status" value="1"/>
</dbReference>
<evidence type="ECO:0000256" key="5">
    <source>
        <dbReference type="ARBA" id="ARBA00022777"/>
    </source>
</evidence>
<feature type="compositionally biased region" description="Basic and acidic residues" evidence="9">
    <location>
        <begin position="740"/>
        <end position="751"/>
    </location>
</feature>
<dbReference type="GO" id="GO:0005634">
    <property type="term" value="C:nucleus"/>
    <property type="evidence" value="ECO:0007669"/>
    <property type="project" value="TreeGrafter"/>
</dbReference>
<keyword evidence="2" id="KW-0723">Serine/threonine-protein kinase</keyword>
<dbReference type="InterPro" id="IPR024604">
    <property type="entry name" value="GSG2_C"/>
</dbReference>
<evidence type="ECO:0000256" key="2">
    <source>
        <dbReference type="ARBA" id="ARBA00022527"/>
    </source>
</evidence>
<protein>
    <recommendedName>
        <fullName evidence="1">non-specific serine/threonine protein kinase</fullName>
        <ecNumber evidence="1">2.7.11.1</ecNumber>
    </recommendedName>
</protein>
<feature type="compositionally biased region" description="Basic residues" evidence="9">
    <location>
        <begin position="752"/>
        <end position="762"/>
    </location>
</feature>
<accession>A0A4U0V2B5</accession>
<dbReference type="STRING" id="329885.A0A4U0V2B5"/>
<dbReference type="GO" id="GO:0035556">
    <property type="term" value="P:intracellular signal transduction"/>
    <property type="evidence" value="ECO:0007669"/>
    <property type="project" value="TreeGrafter"/>
</dbReference>
<dbReference type="InterPro" id="IPR011009">
    <property type="entry name" value="Kinase-like_dom_sf"/>
</dbReference>
<evidence type="ECO:0000313" key="11">
    <source>
        <dbReference type="EMBL" id="TKA41856.1"/>
    </source>
</evidence>
<dbReference type="GO" id="GO:0000278">
    <property type="term" value="P:mitotic cell cycle"/>
    <property type="evidence" value="ECO:0007669"/>
    <property type="project" value="TreeGrafter"/>
</dbReference>
<sequence>MPRAQVYGKRSRAICSNFAIFDSPTQRPTTLKPTLAEDVETRRLVEKVTGLSLEEYAKGVEDGRRRSVLGELNANSLVGPVVVEKKVKRVRAKRLTEAEREEEVDVELKTEAVVEETKEHVNRGLLVCDDVGERDVVVAGEAEEVPPATRQHSVAEDQTPALEFAASFTAAPDIDGEQQEQDRICAELMRVEHEPEAVAPAEPAHSPGLDTPTGPDVYSQHCNELLQSSSHRLTPFSDWADLLSNHFSLTKIAEASFGEVYRLSLLEQLPGLSASDESVFKVIALQQPPTTLPTAKKARVAALRKAEAMSKPDDVANEVKLLQRMSSTPGFTNFRDVRVLQGRPPPLFVDAFKRYNIEQAARQKECSHFPDPGKKTSYSDKQLWAVIEMQDAGTDLERLVEMKECTSIWSVWDVFWQVVLSLAKGEEGAEFEHRDLHLGNICVRHRGPSSSLLPHATTRGTTSRRLAATPTIDIKKNLGFTDLETTIIDYTISRCLLSSSNITSKSAGEIAYHDLALDSYLFQGDSTEEYQYDIYRYMRGAIYFSDPLATAFPDNTNTCSRTTASPKGPDASRWRKYHPITNLIWLHYLLHTLLEQVQWPSSLKPPAKRARSGAAHAEWKRASDLEQKLLRARLLLDPLDRTAGLFCDNGIALRSASGLVGLAVGEGWLSVEDVVSAGGGDGSMCSGEVDGIEVEGGVSKEEEVKGVRLNAAYGGSFDSDDLLVDQMTHLVINVDVMEEHGPDAAEEEARSRGRRVGGRRKG</sequence>
<dbReference type="GO" id="GO:0005524">
    <property type="term" value="F:ATP binding"/>
    <property type="evidence" value="ECO:0007669"/>
    <property type="project" value="UniProtKB-KW"/>
</dbReference>
<evidence type="ECO:0000259" key="10">
    <source>
        <dbReference type="SMART" id="SM01331"/>
    </source>
</evidence>
<evidence type="ECO:0000256" key="9">
    <source>
        <dbReference type="SAM" id="MobiDB-lite"/>
    </source>
</evidence>
<comment type="catalytic activity">
    <reaction evidence="7">
        <text>L-threonyl-[protein] + ATP = O-phospho-L-threonyl-[protein] + ADP + H(+)</text>
        <dbReference type="Rhea" id="RHEA:46608"/>
        <dbReference type="Rhea" id="RHEA-COMP:11060"/>
        <dbReference type="Rhea" id="RHEA-COMP:11605"/>
        <dbReference type="ChEBI" id="CHEBI:15378"/>
        <dbReference type="ChEBI" id="CHEBI:30013"/>
        <dbReference type="ChEBI" id="CHEBI:30616"/>
        <dbReference type="ChEBI" id="CHEBI:61977"/>
        <dbReference type="ChEBI" id="CHEBI:456216"/>
        <dbReference type="EC" id="2.7.11.1"/>
    </reaction>
</comment>
<feature type="region of interest" description="Disordered" evidence="9">
    <location>
        <begin position="740"/>
        <end position="762"/>
    </location>
</feature>
<dbReference type="Proteomes" id="UP000310066">
    <property type="component" value="Unassembled WGS sequence"/>
</dbReference>
<dbReference type="OrthoDB" id="21018at2759"/>
<dbReference type="AlphaFoldDB" id="A0A4U0V2B5"/>
<keyword evidence="6" id="KW-0067">ATP-binding</keyword>
<dbReference type="SMART" id="SM01331">
    <property type="entry name" value="DUF3635"/>
    <property type="match status" value="1"/>
</dbReference>
<organism evidence="11 12">
    <name type="scientific">Friedmanniomyces endolithicus</name>
    <dbReference type="NCBI Taxonomy" id="329885"/>
    <lineage>
        <taxon>Eukaryota</taxon>
        <taxon>Fungi</taxon>
        <taxon>Dikarya</taxon>
        <taxon>Ascomycota</taxon>
        <taxon>Pezizomycotina</taxon>
        <taxon>Dothideomycetes</taxon>
        <taxon>Dothideomycetidae</taxon>
        <taxon>Mycosphaerellales</taxon>
        <taxon>Teratosphaeriaceae</taxon>
        <taxon>Friedmanniomyces</taxon>
    </lineage>
</organism>
<evidence type="ECO:0000256" key="3">
    <source>
        <dbReference type="ARBA" id="ARBA00022679"/>
    </source>
</evidence>
<evidence type="ECO:0000256" key="4">
    <source>
        <dbReference type="ARBA" id="ARBA00022741"/>
    </source>
</evidence>